<proteinExistence type="predicted"/>
<dbReference type="OrthoDB" id="993780at2"/>
<accession>A0A4Y8KUI2</accession>
<comment type="caution">
    <text evidence="1">The sequence shown here is derived from an EMBL/GenBank/DDBJ whole genome shotgun (WGS) entry which is preliminary data.</text>
</comment>
<gene>
    <name evidence="1" type="ORF">E2605_18010</name>
</gene>
<keyword evidence="2" id="KW-1185">Reference proteome</keyword>
<dbReference type="EMBL" id="SOML01000015">
    <property type="protein sequence ID" value="TFD93009.1"/>
    <property type="molecule type" value="Genomic_DNA"/>
</dbReference>
<evidence type="ECO:0000313" key="2">
    <source>
        <dbReference type="Proteomes" id="UP000297861"/>
    </source>
</evidence>
<protein>
    <submittedName>
        <fullName evidence="1">Uncharacterized protein</fullName>
    </submittedName>
</protein>
<name>A0A4Y8KUI2_9BACT</name>
<dbReference type="RefSeq" id="WP_134437429.1">
    <property type="nucleotide sequence ID" value="NZ_SOML01000015.1"/>
</dbReference>
<organism evidence="1 2">
    <name type="scientific">Dysgonomonas capnocytophagoides</name>
    <dbReference type="NCBI Taxonomy" id="45254"/>
    <lineage>
        <taxon>Bacteria</taxon>
        <taxon>Pseudomonadati</taxon>
        <taxon>Bacteroidota</taxon>
        <taxon>Bacteroidia</taxon>
        <taxon>Bacteroidales</taxon>
        <taxon>Dysgonomonadaceae</taxon>
        <taxon>Dysgonomonas</taxon>
    </lineage>
</organism>
<sequence length="850" mass="96892">MQIELYINNQLCDIGNPSDFSVYLKRVFINPSELAAKDAQKSYNITLPATARNNIVFGFSNIEEVKGKFVKIYDAYLIVGGVKIFNGKFRLSEITSNSYSGNLGIPAKKTIKDIFVDRTMTEVSGTWLKTFKDDFFEAIKEYNEKDDFVFFPMVLYSLFSKTKNGDEYTDKTTFDNTVTLSMFDFPPSINCIEAIKTIFHNEGLTLSGTALTDSKLTKLFMSYRNPVDYDMKWNYRGLLDLNIYGSWFCYDSRNSAQSGYNSDKRKVSFDLLGSGRHNTIHIDSNKGNMLTERVSNGNVIREIIIPTTAIYEIYLNVSFSLDDGAGWDEDRPYLGDDLRLYHSDKFEETFKKFGFEIKLIKENSLSSVDLDRKFDKPNIAQNIDRWEYIQDFPKYLPEEGKTMIIDQAQNNKFICGVGFGNEYLPDAAKNYYTSKTNPMIGRNGWSIDSSYSQTDSSYITSKIDGYTEYNRDSNGVHSAPSDYNKREILNFDSNSSLIVEENRATGFIKVYAYLQKGDRLNLVSTSSVEELYIGNNTTLLNCIMAHNVEFQLSVKPIMYDKEFVNGDIDANNINSDILKDDIDLIKFLPSDIKINDWLDNFCKAFNLSLIQSDNGGFEINTPQKEQFAIGSIIDLDNRCSIIGRKNTPLGLPSVYDIGFTINQDEEGYISTGDNGGGQYETGSIDGDTLTQTSTFSYNWFKSILFEDHDVSYNIPVITNSEIWKPLVRDYEDMMSKTYFDLAQRFFYRDGNINITYNRQTITLGKVSNSTGGMILNYKNNPASILNNYFTVFVNSDANFTTVECFLTPDEYYKLPCLVRLNGDLYNVADVDGYDPLGKKKATLKLIRKIK</sequence>
<reference evidence="1 2" key="1">
    <citation type="submission" date="2019-03" db="EMBL/GenBank/DDBJ databases">
        <title>San Antonio Military Medical Center submission to MRSN (WRAIR), pending publication.</title>
        <authorList>
            <person name="Blyth D.M."/>
            <person name="Mccarthy S.L."/>
            <person name="Schall S.E."/>
            <person name="Stam J.A."/>
            <person name="Ong A.C."/>
            <person name="Mcgann P.T."/>
        </authorList>
    </citation>
    <scope>NUCLEOTIDE SEQUENCE [LARGE SCALE GENOMIC DNA]</scope>
    <source>
        <strain evidence="1 2">MRSN571793</strain>
    </source>
</reference>
<evidence type="ECO:0000313" key="1">
    <source>
        <dbReference type="EMBL" id="TFD93009.1"/>
    </source>
</evidence>
<dbReference type="Proteomes" id="UP000297861">
    <property type="component" value="Unassembled WGS sequence"/>
</dbReference>
<dbReference type="AlphaFoldDB" id="A0A4Y8KUI2"/>